<comment type="subcellular location">
    <subcellularLocation>
        <location evidence="1">Nucleus</location>
    </subcellularLocation>
</comment>
<keyword evidence="3" id="KW-0238">DNA-binding</keyword>
<dbReference type="Proteomes" id="UP000018001">
    <property type="component" value="Unassembled WGS sequence"/>
</dbReference>
<keyword evidence="2" id="KW-0805">Transcription regulation</keyword>
<organism evidence="6 7">
    <name type="scientific">Byssochlamys spectabilis (strain No. 5 / NBRC 109023)</name>
    <name type="common">Paecilomyces variotii</name>
    <dbReference type="NCBI Taxonomy" id="1356009"/>
    <lineage>
        <taxon>Eukaryota</taxon>
        <taxon>Fungi</taxon>
        <taxon>Dikarya</taxon>
        <taxon>Ascomycota</taxon>
        <taxon>Pezizomycotina</taxon>
        <taxon>Eurotiomycetes</taxon>
        <taxon>Eurotiomycetidae</taxon>
        <taxon>Eurotiales</taxon>
        <taxon>Thermoascaceae</taxon>
        <taxon>Paecilomyces</taxon>
    </lineage>
</organism>
<protein>
    <recommendedName>
        <fullName evidence="8">Transcription factor domain-containing protein</fullName>
    </recommendedName>
</protein>
<gene>
    <name evidence="6" type="ORF">PVAR5_1303</name>
</gene>
<evidence type="ECO:0000256" key="5">
    <source>
        <dbReference type="ARBA" id="ARBA00023242"/>
    </source>
</evidence>
<dbReference type="GO" id="GO:0000976">
    <property type="term" value="F:transcription cis-regulatory region binding"/>
    <property type="evidence" value="ECO:0007669"/>
    <property type="project" value="TreeGrafter"/>
</dbReference>
<keyword evidence="5" id="KW-0539">Nucleus</keyword>
<dbReference type="PANTHER" id="PTHR31845">
    <property type="entry name" value="FINGER DOMAIN PROTEIN, PUTATIVE-RELATED"/>
    <property type="match status" value="1"/>
</dbReference>
<evidence type="ECO:0000256" key="1">
    <source>
        <dbReference type="ARBA" id="ARBA00004123"/>
    </source>
</evidence>
<dbReference type="eggNOG" id="ENOG502SN12">
    <property type="taxonomic scope" value="Eukaryota"/>
</dbReference>
<evidence type="ECO:0000313" key="7">
    <source>
        <dbReference type="Proteomes" id="UP000018001"/>
    </source>
</evidence>
<accession>V5HT84</accession>
<dbReference type="OrthoDB" id="4526708at2759"/>
<evidence type="ECO:0000256" key="4">
    <source>
        <dbReference type="ARBA" id="ARBA00023163"/>
    </source>
</evidence>
<keyword evidence="7" id="KW-1185">Reference proteome</keyword>
<dbReference type="GO" id="GO:0005634">
    <property type="term" value="C:nucleus"/>
    <property type="evidence" value="ECO:0007669"/>
    <property type="project" value="UniProtKB-SubCell"/>
</dbReference>
<evidence type="ECO:0008006" key="8">
    <source>
        <dbReference type="Google" id="ProtNLM"/>
    </source>
</evidence>
<reference evidence="7" key="1">
    <citation type="journal article" date="2014" name="Genome Announc.">
        <title>Draft genome sequence of the formaldehyde-resistant fungus Byssochlamys spectabilis No. 5 (anamorph Paecilomyces variotii No. 5) (NBRC109023).</title>
        <authorList>
            <person name="Oka T."/>
            <person name="Ekino K."/>
            <person name="Fukuda K."/>
            <person name="Nomura Y."/>
        </authorList>
    </citation>
    <scope>NUCLEOTIDE SEQUENCE [LARGE SCALE GENOMIC DNA]</scope>
    <source>
        <strain evidence="7">No. 5 / NBRC 109023</strain>
    </source>
</reference>
<name>V5HT84_BYSSN</name>
<dbReference type="EMBL" id="BAUL01000035">
    <property type="protein sequence ID" value="GAD92710.1"/>
    <property type="molecule type" value="Genomic_DNA"/>
</dbReference>
<dbReference type="InterPro" id="IPR051089">
    <property type="entry name" value="prtT"/>
</dbReference>
<sequence length="263" mass="30341">MLLIQLMRVHRLADKIKRSLSLDQLEVPLRVSAPIGAYVRSLGSELSQLKQSFPEQIPHSNDILMNYYALETFLYEVALNEKMDTVRYGQFPMARMDILLSCLESAKTCFDTFSSFPPSSYFHLPYPLWSQLGHAIIVLSKLSLFNGEGWDHEYVRSQLDFCEVLNTFDRKLEEAREYSRRVSQEDDAAFPMDIPEIFVKLTPSLQQIKECHKARLQAQMSRTEQTEGRSLDDTISGSSDDLVIPDTAGLFEFLDDSFWRQFT</sequence>
<dbReference type="HOGENOM" id="CLU_1057662_0_0_1"/>
<keyword evidence="4" id="KW-0804">Transcription</keyword>
<dbReference type="GO" id="GO:0000981">
    <property type="term" value="F:DNA-binding transcription factor activity, RNA polymerase II-specific"/>
    <property type="evidence" value="ECO:0007669"/>
    <property type="project" value="TreeGrafter"/>
</dbReference>
<dbReference type="PANTHER" id="PTHR31845:SF10">
    <property type="entry name" value="ZN(II)2CYS6 TRANSCRIPTION FACTOR (EUROFUNG)"/>
    <property type="match status" value="1"/>
</dbReference>
<proteinExistence type="predicted"/>
<comment type="caution">
    <text evidence="6">The sequence shown here is derived from an EMBL/GenBank/DDBJ whole genome shotgun (WGS) entry which is preliminary data.</text>
</comment>
<evidence type="ECO:0000313" key="6">
    <source>
        <dbReference type="EMBL" id="GAD92710.1"/>
    </source>
</evidence>
<evidence type="ECO:0000256" key="2">
    <source>
        <dbReference type="ARBA" id="ARBA00023015"/>
    </source>
</evidence>
<dbReference type="AlphaFoldDB" id="V5HT84"/>
<dbReference type="InParanoid" id="V5HT84"/>
<evidence type="ECO:0000256" key="3">
    <source>
        <dbReference type="ARBA" id="ARBA00023125"/>
    </source>
</evidence>